<keyword evidence="5" id="KW-0653">Protein transport</keyword>
<feature type="compositionally biased region" description="Polar residues" evidence="14">
    <location>
        <begin position="14"/>
        <end position="23"/>
    </location>
</feature>
<keyword evidence="3" id="KW-0813">Transport</keyword>
<name>A0A1S3IN51_LINAN</name>
<evidence type="ECO:0000259" key="16">
    <source>
        <dbReference type="PROSITE" id="PS50002"/>
    </source>
</evidence>
<feature type="region of interest" description="Disordered" evidence="14">
    <location>
        <begin position="387"/>
        <end position="423"/>
    </location>
</feature>
<dbReference type="SMART" id="SM00326">
    <property type="entry name" value="SH3"/>
    <property type="match status" value="1"/>
</dbReference>
<dbReference type="InterPro" id="IPR001452">
    <property type="entry name" value="SH3_domain"/>
</dbReference>
<organism evidence="17 18">
    <name type="scientific">Lingula anatina</name>
    <name type="common">Brachiopod</name>
    <name type="synonym">Lingula unguis</name>
    <dbReference type="NCBI Taxonomy" id="7574"/>
    <lineage>
        <taxon>Eukaryota</taxon>
        <taxon>Metazoa</taxon>
        <taxon>Spiralia</taxon>
        <taxon>Lophotrochozoa</taxon>
        <taxon>Brachiopoda</taxon>
        <taxon>Linguliformea</taxon>
        <taxon>Lingulata</taxon>
        <taxon>Lingulida</taxon>
        <taxon>Linguloidea</taxon>
        <taxon>Lingulidae</taxon>
        <taxon>Lingula</taxon>
    </lineage>
</organism>
<keyword evidence="9" id="KW-0576">Peroxisome</keyword>
<feature type="transmembrane region" description="Helical" evidence="15">
    <location>
        <begin position="192"/>
        <end position="209"/>
    </location>
</feature>
<evidence type="ECO:0000256" key="7">
    <source>
        <dbReference type="ARBA" id="ARBA00023010"/>
    </source>
</evidence>
<dbReference type="STRING" id="7574.A0A1S3IN51"/>
<comment type="subcellular location">
    <subcellularLocation>
        <location evidence="12">Peroxisome membrane</location>
    </subcellularLocation>
</comment>
<feature type="transmembrane region" description="Helical" evidence="15">
    <location>
        <begin position="248"/>
        <end position="268"/>
    </location>
</feature>
<keyword evidence="6 15" id="KW-1133">Transmembrane helix</keyword>
<evidence type="ECO:0000256" key="11">
    <source>
        <dbReference type="ARBA" id="ARBA00034535"/>
    </source>
</evidence>
<evidence type="ECO:0000256" key="12">
    <source>
        <dbReference type="ARBA" id="ARBA00046271"/>
    </source>
</evidence>
<dbReference type="PROSITE" id="PS50002">
    <property type="entry name" value="SH3"/>
    <property type="match status" value="1"/>
</dbReference>
<dbReference type="FunCoup" id="A0A1S3IN51">
    <property type="interactions" value="785"/>
</dbReference>
<keyword evidence="17" id="KW-1185">Reference proteome</keyword>
<dbReference type="Gene3D" id="2.30.30.40">
    <property type="entry name" value="SH3 Domains"/>
    <property type="match status" value="1"/>
</dbReference>
<evidence type="ECO:0000313" key="18">
    <source>
        <dbReference type="RefSeq" id="XP_013399326.1"/>
    </source>
</evidence>
<evidence type="ECO:0000256" key="6">
    <source>
        <dbReference type="ARBA" id="ARBA00022989"/>
    </source>
</evidence>
<reference evidence="18" key="1">
    <citation type="submission" date="2025-08" db="UniProtKB">
        <authorList>
            <consortium name="RefSeq"/>
        </authorList>
    </citation>
    <scope>IDENTIFICATION</scope>
    <source>
        <tissue evidence="18">Gonads</tissue>
    </source>
</reference>
<evidence type="ECO:0000313" key="17">
    <source>
        <dbReference type="Proteomes" id="UP000085678"/>
    </source>
</evidence>
<dbReference type="KEGG" id="lak:106165616"/>
<sequence length="423" mass="46378">MSAPQKPWERGHGLTSTKPTPVNSRDDVPRPTPNRGTLSSSRSTSALGDTATPRTPPAPPPRSQNTGLTPRYGALGYGGSGMGYGMGYGGYGGYGSSYGGLYSPYGSTGLYGGYGGLSGGYGRFGTGYGAEQSTFARMAEESSRPAFQSIENIVSAFGSVAMMLDSTFCAVYNSFRAVIGVADHFTRMKSHFAQIFASVAFIRPFLWLWRKLRSLLGFSQNVSSEDAWTEVNRAGASLPQDDKQKSSWPILLFFAVIFGGPWLIWRLLSSVKKNEGQEWASGEDDHFEAEAEYSFQGRSEDELSFRAGQRINIAPKELQPRMRGWLLASVDGKSEGFIPVNYIKNPRKRIGRKNARQQQPAQPVSSVVDEERLLNDEFPQNDLEQEQQQFASAFPTQTKDEDKIAADILEDNSSELPSRADSS</sequence>
<evidence type="ECO:0000256" key="13">
    <source>
        <dbReference type="PROSITE-ProRule" id="PRU00192"/>
    </source>
</evidence>
<evidence type="ECO:0000256" key="3">
    <source>
        <dbReference type="ARBA" id="ARBA00022448"/>
    </source>
</evidence>
<feature type="region of interest" description="Disordered" evidence="14">
    <location>
        <begin position="1"/>
        <end position="72"/>
    </location>
</feature>
<feature type="compositionally biased region" description="Polar residues" evidence="14">
    <location>
        <begin position="414"/>
        <end position="423"/>
    </location>
</feature>
<evidence type="ECO:0000256" key="9">
    <source>
        <dbReference type="ARBA" id="ARBA00023140"/>
    </source>
</evidence>
<feature type="compositionally biased region" description="Polar residues" evidence="14">
    <location>
        <begin position="387"/>
        <end position="397"/>
    </location>
</feature>
<dbReference type="Pfam" id="PF04088">
    <property type="entry name" value="Peroxin-13_N"/>
    <property type="match status" value="1"/>
</dbReference>
<dbReference type="OMA" id="EGWFPKK"/>
<evidence type="ECO:0000256" key="4">
    <source>
        <dbReference type="ARBA" id="ARBA00022692"/>
    </source>
</evidence>
<dbReference type="OrthoDB" id="10037838at2759"/>
<dbReference type="RefSeq" id="XP_013399326.1">
    <property type="nucleotide sequence ID" value="XM_013543872.1"/>
</dbReference>
<dbReference type="InterPro" id="IPR007223">
    <property type="entry name" value="Peroxin-13_N"/>
</dbReference>
<evidence type="ECO:0000256" key="15">
    <source>
        <dbReference type="SAM" id="Phobius"/>
    </source>
</evidence>
<dbReference type="CDD" id="cd11864">
    <property type="entry name" value="SH3_PEX13_eumet"/>
    <property type="match status" value="1"/>
</dbReference>
<dbReference type="InterPro" id="IPR035463">
    <property type="entry name" value="Pex13"/>
</dbReference>
<dbReference type="GeneID" id="106165616"/>
<dbReference type="Pfam" id="PF14604">
    <property type="entry name" value="SH3_9"/>
    <property type="match status" value="1"/>
</dbReference>
<keyword evidence="7" id="KW-0811">Translocation</keyword>
<dbReference type="GO" id="GO:0005778">
    <property type="term" value="C:peroxisomal membrane"/>
    <property type="evidence" value="ECO:0007669"/>
    <property type="project" value="UniProtKB-SubCell"/>
</dbReference>
<evidence type="ECO:0000256" key="14">
    <source>
        <dbReference type="SAM" id="MobiDB-lite"/>
    </source>
</evidence>
<proteinExistence type="inferred from homology"/>
<evidence type="ECO:0000256" key="1">
    <source>
        <dbReference type="ARBA" id="ARBA00006033"/>
    </source>
</evidence>
<evidence type="ECO:0000256" key="10">
    <source>
        <dbReference type="ARBA" id="ARBA00029693"/>
    </source>
</evidence>
<dbReference type="InterPro" id="IPR036028">
    <property type="entry name" value="SH3-like_dom_sf"/>
</dbReference>
<dbReference type="SUPFAM" id="SSF50044">
    <property type="entry name" value="SH3-domain"/>
    <property type="match status" value="1"/>
</dbReference>
<comment type="similarity">
    <text evidence="1">Belongs to the peroxin-13 family.</text>
</comment>
<accession>A0A1S3IN51</accession>
<dbReference type="GO" id="GO:0016560">
    <property type="term" value="P:protein import into peroxisome matrix, docking"/>
    <property type="evidence" value="ECO:0007669"/>
    <property type="project" value="InterPro"/>
</dbReference>
<keyword evidence="2 13" id="KW-0728">SH3 domain</keyword>
<evidence type="ECO:0000256" key="8">
    <source>
        <dbReference type="ARBA" id="ARBA00023136"/>
    </source>
</evidence>
<dbReference type="PANTHER" id="PTHR19332">
    <property type="entry name" value="PEROXISOMAL MEMBRANE PROTEIN PEX13"/>
    <property type="match status" value="1"/>
</dbReference>
<gene>
    <name evidence="18" type="primary">LOC106165616</name>
</gene>
<dbReference type="InParanoid" id="A0A1S3IN51"/>
<dbReference type="GO" id="GO:1990429">
    <property type="term" value="C:peroxisomal importomer complex"/>
    <property type="evidence" value="ECO:0007669"/>
    <property type="project" value="TreeGrafter"/>
</dbReference>
<protein>
    <recommendedName>
        <fullName evidence="11">Peroxisomal membrane protein PEX13</fullName>
    </recommendedName>
    <alternativeName>
        <fullName evidence="10">Peroxin-13</fullName>
    </alternativeName>
</protein>
<evidence type="ECO:0000256" key="2">
    <source>
        <dbReference type="ARBA" id="ARBA00022443"/>
    </source>
</evidence>
<evidence type="ECO:0000256" key="5">
    <source>
        <dbReference type="ARBA" id="ARBA00022927"/>
    </source>
</evidence>
<dbReference type="Proteomes" id="UP000085678">
    <property type="component" value="Unplaced"/>
</dbReference>
<feature type="compositionally biased region" description="Polar residues" evidence="14">
    <location>
        <begin position="34"/>
        <end position="47"/>
    </location>
</feature>
<feature type="domain" description="SH3" evidence="16">
    <location>
        <begin position="284"/>
        <end position="348"/>
    </location>
</feature>
<keyword evidence="8 15" id="KW-0472">Membrane</keyword>
<dbReference type="AlphaFoldDB" id="A0A1S3IN51"/>
<keyword evidence="4 15" id="KW-0812">Transmembrane</keyword>
<dbReference type="PANTHER" id="PTHR19332:SF1">
    <property type="entry name" value="PEROXISOMAL MEMBRANE PROTEIN PEX13"/>
    <property type="match status" value="1"/>
</dbReference>